<dbReference type="PROSITE" id="PS00095">
    <property type="entry name" value="C5_MTASE_2"/>
    <property type="match status" value="1"/>
</dbReference>
<evidence type="ECO:0000256" key="3">
    <source>
        <dbReference type="ARBA" id="ARBA00022691"/>
    </source>
</evidence>
<dbReference type="GO" id="GO:0032259">
    <property type="term" value="P:methylation"/>
    <property type="evidence" value="ECO:0007669"/>
    <property type="project" value="UniProtKB-KW"/>
</dbReference>
<organism evidence="8 9">
    <name type="scientific">Streptococcus bovimastitidis</name>
    <dbReference type="NCBI Taxonomy" id="1856638"/>
    <lineage>
        <taxon>Bacteria</taxon>
        <taxon>Bacillati</taxon>
        <taxon>Bacillota</taxon>
        <taxon>Bacilli</taxon>
        <taxon>Lactobacillales</taxon>
        <taxon>Streptococcaceae</taxon>
        <taxon>Streptococcus</taxon>
    </lineage>
</organism>
<evidence type="ECO:0000313" key="9">
    <source>
        <dbReference type="Proteomes" id="UP000182015"/>
    </source>
</evidence>
<dbReference type="Gene3D" id="3.40.50.150">
    <property type="entry name" value="Vaccinia Virus protein VP39"/>
    <property type="match status" value="1"/>
</dbReference>
<evidence type="ECO:0000256" key="4">
    <source>
        <dbReference type="ARBA" id="ARBA00022747"/>
    </source>
</evidence>
<dbReference type="GO" id="GO:0003677">
    <property type="term" value="F:DNA binding"/>
    <property type="evidence" value="ECO:0007669"/>
    <property type="project" value="TreeGrafter"/>
</dbReference>
<comment type="catalytic activity">
    <reaction evidence="7">
        <text>a 2'-deoxycytidine in DNA + S-adenosyl-L-methionine = a 5-methyl-2'-deoxycytidine in DNA + S-adenosyl-L-homocysteine + H(+)</text>
        <dbReference type="Rhea" id="RHEA:13681"/>
        <dbReference type="Rhea" id="RHEA-COMP:11369"/>
        <dbReference type="Rhea" id="RHEA-COMP:11370"/>
        <dbReference type="ChEBI" id="CHEBI:15378"/>
        <dbReference type="ChEBI" id="CHEBI:57856"/>
        <dbReference type="ChEBI" id="CHEBI:59789"/>
        <dbReference type="ChEBI" id="CHEBI:85452"/>
        <dbReference type="ChEBI" id="CHEBI:85454"/>
        <dbReference type="EC" id="2.1.1.37"/>
    </reaction>
</comment>
<comment type="similarity">
    <text evidence="5 6">Belongs to the class I-like SAM-binding methyltransferase superfamily. C5-methyltransferase family.</text>
</comment>
<dbReference type="InterPro" id="IPR031303">
    <property type="entry name" value="C5_meth_CS"/>
</dbReference>
<keyword evidence="3 5" id="KW-0949">S-adenosyl-L-methionine</keyword>
<name>A0A1L8MND9_9STRE</name>
<dbReference type="InterPro" id="IPR018117">
    <property type="entry name" value="C5_DNA_meth_AS"/>
</dbReference>
<reference evidence="9" key="1">
    <citation type="submission" date="2016-06" db="EMBL/GenBank/DDBJ databases">
        <authorList>
            <person name="de Vries S.P.W."/>
            <person name="Hadjirin N.F."/>
            <person name="Lay E.M."/>
            <person name="Zadoks R.N."/>
            <person name="Peacock S.J."/>
            <person name="Parkhill J."/>
            <person name="Grant A.J."/>
            <person name="Mcdougall S."/>
            <person name="Holmes M.A."/>
        </authorList>
    </citation>
    <scope>NUCLEOTIDE SEQUENCE [LARGE SCALE GENOMIC DNA]</scope>
    <source>
        <strain evidence="9">NZ1587</strain>
    </source>
</reference>
<dbReference type="STRING" id="1856638.A9Q68_01180"/>
<evidence type="ECO:0000256" key="2">
    <source>
        <dbReference type="ARBA" id="ARBA00022679"/>
    </source>
</evidence>
<dbReference type="GO" id="GO:0044027">
    <property type="term" value="P:negative regulation of gene expression via chromosomal CpG island methylation"/>
    <property type="evidence" value="ECO:0007669"/>
    <property type="project" value="TreeGrafter"/>
</dbReference>
<dbReference type="GO" id="GO:0003886">
    <property type="term" value="F:DNA (cytosine-5-)-methyltransferase activity"/>
    <property type="evidence" value="ECO:0007669"/>
    <property type="project" value="UniProtKB-EC"/>
</dbReference>
<dbReference type="PROSITE" id="PS00094">
    <property type="entry name" value="C5_MTASE_1"/>
    <property type="match status" value="1"/>
</dbReference>
<dbReference type="PROSITE" id="PS51679">
    <property type="entry name" value="SAM_MT_C5"/>
    <property type="match status" value="1"/>
</dbReference>
<dbReference type="InterPro" id="IPR001525">
    <property type="entry name" value="C5_MeTfrase"/>
</dbReference>
<dbReference type="PRINTS" id="PR00105">
    <property type="entry name" value="C5METTRFRASE"/>
</dbReference>
<proteinExistence type="inferred from homology"/>
<keyword evidence="1 5" id="KW-0489">Methyltransferase</keyword>
<evidence type="ECO:0000256" key="5">
    <source>
        <dbReference type="PROSITE-ProRule" id="PRU01016"/>
    </source>
</evidence>
<dbReference type="OrthoDB" id="9813719at2"/>
<dbReference type="GO" id="GO:0009307">
    <property type="term" value="P:DNA restriction-modification system"/>
    <property type="evidence" value="ECO:0007669"/>
    <property type="project" value="UniProtKB-KW"/>
</dbReference>
<dbReference type="PANTHER" id="PTHR10629">
    <property type="entry name" value="CYTOSINE-SPECIFIC METHYLTRANSFERASE"/>
    <property type="match status" value="1"/>
</dbReference>
<dbReference type="EMBL" id="LZDD01000001">
    <property type="protein sequence ID" value="OJF72185.1"/>
    <property type="molecule type" value="Genomic_DNA"/>
</dbReference>
<accession>A0A1L8MND9</accession>
<gene>
    <name evidence="8" type="ORF">A9Q68_01180</name>
</gene>
<protein>
    <recommendedName>
        <fullName evidence="7">Cytosine-specific methyltransferase</fullName>
        <ecNumber evidence="7">2.1.1.37</ecNumber>
    </recommendedName>
</protein>
<dbReference type="InterPro" id="IPR029063">
    <property type="entry name" value="SAM-dependent_MTases_sf"/>
</dbReference>
<dbReference type="SUPFAM" id="SSF53335">
    <property type="entry name" value="S-adenosyl-L-methionine-dependent methyltransferases"/>
    <property type="match status" value="1"/>
</dbReference>
<dbReference type="Gene3D" id="3.90.120.10">
    <property type="entry name" value="DNA Methylase, subunit A, domain 2"/>
    <property type="match status" value="1"/>
</dbReference>
<evidence type="ECO:0000256" key="1">
    <source>
        <dbReference type="ARBA" id="ARBA00022603"/>
    </source>
</evidence>
<dbReference type="Proteomes" id="UP000182015">
    <property type="component" value="Unassembled WGS sequence"/>
</dbReference>
<feature type="active site" evidence="5">
    <location>
        <position position="89"/>
    </location>
</feature>
<dbReference type="InterPro" id="IPR050390">
    <property type="entry name" value="C5-Methyltransferase"/>
</dbReference>
<evidence type="ECO:0000256" key="7">
    <source>
        <dbReference type="RuleBase" id="RU000417"/>
    </source>
</evidence>
<comment type="caution">
    <text evidence="8">The sequence shown here is derived from an EMBL/GenBank/DDBJ whole genome shotgun (WGS) entry which is preliminary data.</text>
</comment>
<keyword evidence="4" id="KW-0680">Restriction system</keyword>
<evidence type="ECO:0000256" key="6">
    <source>
        <dbReference type="RuleBase" id="RU000416"/>
    </source>
</evidence>
<dbReference type="AlphaFoldDB" id="A0A1L8MND9"/>
<dbReference type="NCBIfam" id="TIGR00675">
    <property type="entry name" value="dcm"/>
    <property type="match status" value="1"/>
</dbReference>
<dbReference type="PANTHER" id="PTHR10629:SF52">
    <property type="entry name" value="DNA (CYTOSINE-5)-METHYLTRANSFERASE 1"/>
    <property type="match status" value="1"/>
</dbReference>
<sequence>MEEKRVSKFTVIDLFSGAGGLSKGFLDAGFDVILGIDFDDSALKTFENNHGKAKALKLDLFNLDNINYIISEFGREHNTLDVLVGGPPCQGFSLAGKREEDDKRNMLYKAMVKLAERMKPRAVVLENVPGMLTLYDGAGKKRIFNDFEKLGYKMSVKVLYAPEYGVPQIRKRAFFVGLLNSKEEFTFPEPILSSENFITCEDAIGDLPSLEGIYGDEIQEYECSPQTKYQAEMRKNSTKLYNNIGTLHSAKTVKMISLVPEGKNYKALPEEYRNMYKYNEALTRYHSKKPSLTINTGHRSHFHYKYNRIPTVRESARLQSFPDDFIFYGNKSEQYKQVGNAVPPKLGYAIAKKLKDYL</sequence>
<dbReference type="EC" id="2.1.1.37" evidence="7"/>
<evidence type="ECO:0000313" key="8">
    <source>
        <dbReference type="EMBL" id="OJF72185.1"/>
    </source>
</evidence>
<keyword evidence="9" id="KW-1185">Reference proteome</keyword>
<keyword evidence="2 5" id="KW-0808">Transferase</keyword>
<dbReference type="Pfam" id="PF00145">
    <property type="entry name" value="DNA_methylase"/>
    <property type="match status" value="1"/>
</dbReference>